<dbReference type="Pfam" id="PF04488">
    <property type="entry name" value="Gly_transf_sug"/>
    <property type="match status" value="1"/>
</dbReference>
<accession>A0A9W7D1W0</accession>
<dbReference type="InterPro" id="IPR029044">
    <property type="entry name" value="Nucleotide-diphossugar_trans"/>
</dbReference>
<keyword evidence="1" id="KW-0808">Transferase</keyword>
<dbReference type="AlphaFoldDB" id="A0A9W7D1W0"/>
<feature type="compositionally biased region" description="Basic and acidic residues" evidence="2">
    <location>
        <begin position="86"/>
        <end position="97"/>
    </location>
</feature>
<dbReference type="OrthoDB" id="3647at2759"/>
<dbReference type="SUPFAM" id="SSF53448">
    <property type="entry name" value="Nucleotide-diphospho-sugar transferases"/>
    <property type="match status" value="1"/>
</dbReference>
<proteinExistence type="predicted"/>
<dbReference type="Proteomes" id="UP001165121">
    <property type="component" value="Unassembled WGS sequence"/>
</dbReference>
<dbReference type="GO" id="GO:0051999">
    <property type="term" value="P:mannosyl-inositol phosphorylceramide biosynthetic process"/>
    <property type="evidence" value="ECO:0007669"/>
    <property type="project" value="TreeGrafter"/>
</dbReference>
<dbReference type="InterPro" id="IPR051706">
    <property type="entry name" value="Glycosyltransferase_domain"/>
</dbReference>
<evidence type="ECO:0000256" key="2">
    <source>
        <dbReference type="SAM" id="MobiDB-lite"/>
    </source>
</evidence>
<protein>
    <submittedName>
        <fullName evidence="3">Unnamed protein product</fullName>
    </submittedName>
</protein>
<dbReference type="EMBL" id="BSXT01002163">
    <property type="protein sequence ID" value="GMF47547.1"/>
    <property type="molecule type" value="Genomic_DNA"/>
</dbReference>
<feature type="region of interest" description="Disordered" evidence="2">
    <location>
        <begin position="68"/>
        <end position="110"/>
    </location>
</feature>
<keyword evidence="4" id="KW-1185">Reference proteome</keyword>
<dbReference type="PANTHER" id="PTHR32385:SF23">
    <property type="entry name" value="NUCLEOTIDE-DIPHOSPHO-SUGAR TRANSFERASE"/>
    <property type="match status" value="1"/>
</dbReference>
<feature type="region of interest" description="Disordered" evidence="2">
    <location>
        <begin position="1"/>
        <end position="26"/>
    </location>
</feature>
<sequence>MRGGASLPIRLSPMSDARREQQPSGSASTRLRVLLLALVALCVLSVVLVSSRLDASTRLKALQTPHQVLQETVRGSRAPEAVAGHDSNRSEHDDARELPVATPGGPTDEAERDADVAIPRIIHQSWTNVYRVPTRFHPWMKSWRDLHPAWTYVFWTDEDNLRLFQELYPQYLHVAKAVKKVSLADMARYALLHHVGGLYVDADFECLQPFDDLHRDHKLFLSSEPLVHAVLLERSTSAALCNALMASAPGHPFWLRVLDNIKAKFDREHLRSDAVELTGPRMVKHTYATSTSAASDVVVLPSEFFYPEVAYWNLEPMERACRQRRDADAVSACEWLRKFPQGEFTPHSHATHHWQCTWCRDAHLVEFGPLRDVFDSPPLRPNISSTGVHFFPLK</sequence>
<name>A0A9W7D1W0_9STRA</name>
<dbReference type="GO" id="GO:0000030">
    <property type="term" value="F:mannosyltransferase activity"/>
    <property type="evidence" value="ECO:0007669"/>
    <property type="project" value="TreeGrafter"/>
</dbReference>
<evidence type="ECO:0000256" key="1">
    <source>
        <dbReference type="ARBA" id="ARBA00022679"/>
    </source>
</evidence>
<comment type="caution">
    <text evidence="3">The sequence shown here is derived from an EMBL/GenBank/DDBJ whole genome shotgun (WGS) entry which is preliminary data.</text>
</comment>
<dbReference type="GO" id="GO:0016020">
    <property type="term" value="C:membrane"/>
    <property type="evidence" value="ECO:0007669"/>
    <property type="project" value="GOC"/>
</dbReference>
<evidence type="ECO:0000313" key="3">
    <source>
        <dbReference type="EMBL" id="GMF47547.1"/>
    </source>
</evidence>
<dbReference type="InterPro" id="IPR007577">
    <property type="entry name" value="GlycoTrfase_DXD_sugar-bd_CS"/>
</dbReference>
<dbReference type="Gene3D" id="3.90.550.20">
    <property type="match status" value="1"/>
</dbReference>
<gene>
    <name evidence="3" type="ORF">Pfra01_001800900</name>
</gene>
<organism evidence="3 4">
    <name type="scientific">Phytophthora fragariaefolia</name>
    <dbReference type="NCBI Taxonomy" id="1490495"/>
    <lineage>
        <taxon>Eukaryota</taxon>
        <taxon>Sar</taxon>
        <taxon>Stramenopiles</taxon>
        <taxon>Oomycota</taxon>
        <taxon>Peronosporomycetes</taxon>
        <taxon>Peronosporales</taxon>
        <taxon>Peronosporaceae</taxon>
        <taxon>Phytophthora</taxon>
    </lineage>
</organism>
<reference evidence="3" key="1">
    <citation type="submission" date="2023-04" db="EMBL/GenBank/DDBJ databases">
        <title>Phytophthora fragariaefolia NBRC 109709.</title>
        <authorList>
            <person name="Ichikawa N."/>
            <person name="Sato H."/>
            <person name="Tonouchi N."/>
        </authorList>
    </citation>
    <scope>NUCLEOTIDE SEQUENCE</scope>
    <source>
        <strain evidence="3">NBRC 109709</strain>
    </source>
</reference>
<evidence type="ECO:0000313" key="4">
    <source>
        <dbReference type="Proteomes" id="UP001165121"/>
    </source>
</evidence>
<dbReference type="PANTHER" id="PTHR32385">
    <property type="entry name" value="MANNOSYL PHOSPHORYLINOSITOL CERAMIDE SYNTHASE"/>
    <property type="match status" value="1"/>
</dbReference>